<dbReference type="Proteomes" id="UP000800235">
    <property type="component" value="Unassembled WGS sequence"/>
</dbReference>
<gene>
    <name evidence="2" type="ORF">EJ08DRAFT_450114</name>
</gene>
<comment type="caution">
    <text evidence="2">The sequence shown here is derived from an EMBL/GenBank/DDBJ whole genome shotgun (WGS) entry which is preliminary data.</text>
</comment>
<feature type="compositionally biased region" description="Gly residues" evidence="1">
    <location>
        <begin position="129"/>
        <end position="160"/>
    </location>
</feature>
<dbReference type="EMBL" id="MU007082">
    <property type="protein sequence ID" value="KAF2423382.1"/>
    <property type="molecule type" value="Genomic_DNA"/>
</dbReference>
<protein>
    <submittedName>
        <fullName evidence="2">Uncharacterized protein</fullName>
    </submittedName>
</protein>
<feature type="compositionally biased region" description="Gly residues" evidence="1">
    <location>
        <begin position="34"/>
        <end position="54"/>
    </location>
</feature>
<organism evidence="2 3">
    <name type="scientific">Tothia fuscella</name>
    <dbReference type="NCBI Taxonomy" id="1048955"/>
    <lineage>
        <taxon>Eukaryota</taxon>
        <taxon>Fungi</taxon>
        <taxon>Dikarya</taxon>
        <taxon>Ascomycota</taxon>
        <taxon>Pezizomycotina</taxon>
        <taxon>Dothideomycetes</taxon>
        <taxon>Pleosporomycetidae</taxon>
        <taxon>Venturiales</taxon>
        <taxon>Cylindrosympodiaceae</taxon>
        <taxon>Tothia</taxon>
    </lineage>
</organism>
<evidence type="ECO:0000313" key="3">
    <source>
        <dbReference type="Proteomes" id="UP000800235"/>
    </source>
</evidence>
<reference evidence="2" key="1">
    <citation type="journal article" date="2020" name="Stud. Mycol.">
        <title>101 Dothideomycetes genomes: a test case for predicting lifestyles and emergence of pathogens.</title>
        <authorList>
            <person name="Haridas S."/>
            <person name="Albert R."/>
            <person name="Binder M."/>
            <person name="Bloem J."/>
            <person name="Labutti K."/>
            <person name="Salamov A."/>
            <person name="Andreopoulos B."/>
            <person name="Baker S."/>
            <person name="Barry K."/>
            <person name="Bills G."/>
            <person name="Bluhm B."/>
            <person name="Cannon C."/>
            <person name="Castanera R."/>
            <person name="Culley D."/>
            <person name="Daum C."/>
            <person name="Ezra D."/>
            <person name="Gonzalez J."/>
            <person name="Henrissat B."/>
            <person name="Kuo A."/>
            <person name="Liang C."/>
            <person name="Lipzen A."/>
            <person name="Lutzoni F."/>
            <person name="Magnuson J."/>
            <person name="Mondo S."/>
            <person name="Nolan M."/>
            <person name="Ohm R."/>
            <person name="Pangilinan J."/>
            <person name="Park H.-J."/>
            <person name="Ramirez L."/>
            <person name="Alfaro M."/>
            <person name="Sun H."/>
            <person name="Tritt A."/>
            <person name="Yoshinaga Y."/>
            <person name="Zwiers L.-H."/>
            <person name="Turgeon B."/>
            <person name="Goodwin S."/>
            <person name="Spatafora J."/>
            <person name="Crous P."/>
            <person name="Grigoriev I."/>
        </authorList>
    </citation>
    <scope>NUCLEOTIDE SEQUENCE</scope>
    <source>
        <strain evidence="2">CBS 130266</strain>
    </source>
</reference>
<name>A0A9P4NIX5_9PEZI</name>
<evidence type="ECO:0000313" key="2">
    <source>
        <dbReference type="EMBL" id="KAF2423382.1"/>
    </source>
</evidence>
<feature type="region of interest" description="Disordered" evidence="1">
    <location>
        <begin position="124"/>
        <end position="160"/>
    </location>
</feature>
<accession>A0A9P4NIX5</accession>
<evidence type="ECO:0000256" key="1">
    <source>
        <dbReference type="SAM" id="MobiDB-lite"/>
    </source>
</evidence>
<dbReference type="AlphaFoldDB" id="A0A9P4NIX5"/>
<feature type="region of interest" description="Disordered" evidence="1">
    <location>
        <begin position="1"/>
        <end position="70"/>
    </location>
</feature>
<sequence>MGSSSSKPSRRRHGRRSSNTRIPPMYAPPFIPGGDHGGGFAHGAGHPYRGGFGPQGSLPRRGRKQGAPEWVNQAFRRSGVTEEAQRILYEAEVRDAPGVEAAQERQMEANGVSRDVLDRMIQEKRRRGGGGGGAMGDGYGRGMGGRRGGRGMGGGAFRRY</sequence>
<proteinExistence type="predicted"/>
<feature type="compositionally biased region" description="Basic residues" evidence="1">
    <location>
        <begin position="8"/>
        <end position="18"/>
    </location>
</feature>
<keyword evidence="3" id="KW-1185">Reference proteome</keyword>